<comment type="caution">
    <text evidence="4">The sequence shown here is derived from an EMBL/GenBank/DDBJ whole genome shotgun (WGS) entry which is preliminary data.</text>
</comment>
<gene>
    <name evidence="4" type="ORF">GGQ88_001836</name>
</gene>
<dbReference type="EMBL" id="JACICY010000003">
    <property type="protein sequence ID" value="MBB3860570.1"/>
    <property type="molecule type" value="Genomic_DNA"/>
</dbReference>
<reference evidence="4 5" key="1">
    <citation type="submission" date="2020-08" db="EMBL/GenBank/DDBJ databases">
        <title>Genomic Encyclopedia of Type Strains, Phase IV (KMG-IV): sequencing the most valuable type-strain genomes for metagenomic binning, comparative biology and taxonomic classification.</title>
        <authorList>
            <person name="Goeker M."/>
        </authorList>
    </citation>
    <scope>NUCLEOTIDE SEQUENCE [LARGE SCALE GENOMIC DNA]</scope>
    <source>
        <strain evidence="4 5">DSM 14552</strain>
    </source>
</reference>
<dbReference type="Pfam" id="PF13411">
    <property type="entry name" value="MerR_1"/>
    <property type="match status" value="1"/>
</dbReference>
<evidence type="ECO:0000259" key="3">
    <source>
        <dbReference type="PROSITE" id="PS50937"/>
    </source>
</evidence>
<keyword evidence="1 4" id="KW-0238">DNA-binding</keyword>
<dbReference type="Gene3D" id="1.10.1660.10">
    <property type="match status" value="1"/>
</dbReference>
<evidence type="ECO:0000313" key="4">
    <source>
        <dbReference type="EMBL" id="MBB3860570.1"/>
    </source>
</evidence>
<sequence>MSASEHTDSAAELPDFGDGKDAGALRTIGEVTSALGIKQHVLRYWEEQFPTLRPLTRAGGRRYYRPEDIALIMRINRLLHHEGYTIKGAKQALSGKYGGSRGGTGEKSGRPTGDPGETARVAAGSVAGGEPDAASSNPLAEILASIRERLAAAIED</sequence>
<dbReference type="GO" id="GO:0003700">
    <property type="term" value="F:DNA-binding transcription factor activity"/>
    <property type="evidence" value="ECO:0007669"/>
    <property type="project" value="InterPro"/>
</dbReference>
<dbReference type="RefSeq" id="WP_183612818.1">
    <property type="nucleotide sequence ID" value="NZ_JACICY010000003.1"/>
</dbReference>
<name>A0A7W6EW36_9SPHN</name>
<evidence type="ECO:0000313" key="5">
    <source>
        <dbReference type="Proteomes" id="UP000562395"/>
    </source>
</evidence>
<dbReference type="PROSITE" id="PS50937">
    <property type="entry name" value="HTH_MERR_2"/>
    <property type="match status" value="1"/>
</dbReference>
<evidence type="ECO:0000256" key="1">
    <source>
        <dbReference type="ARBA" id="ARBA00023125"/>
    </source>
</evidence>
<feature type="compositionally biased region" description="Gly residues" evidence="2">
    <location>
        <begin position="96"/>
        <end position="106"/>
    </location>
</feature>
<dbReference type="Proteomes" id="UP000562395">
    <property type="component" value="Unassembled WGS sequence"/>
</dbReference>
<organism evidence="4 5">
    <name type="scientific">Novosphingobium hassiacum</name>
    <dbReference type="NCBI Taxonomy" id="173676"/>
    <lineage>
        <taxon>Bacteria</taxon>
        <taxon>Pseudomonadati</taxon>
        <taxon>Pseudomonadota</taxon>
        <taxon>Alphaproteobacteria</taxon>
        <taxon>Sphingomonadales</taxon>
        <taxon>Sphingomonadaceae</taxon>
        <taxon>Novosphingobium</taxon>
    </lineage>
</organism>
<evidence type="ECO:0000256" key="2">
    <source>
        <dbReference type="SAM" id="MobiDB-lite"/>
    </source>
</evidence>
<dbReference type="SUPFAM" id="SSF46955">
    <property type="entry name" value="Putative DNA-binding domain"/>
    <property type="match status" value="1"/>
</dbReference>
<dbReference type="PANTHER" id="PTHR30204:SF15">
    <property type="entry name" value="BLL5018 PROTEIN"/>
    <property type="match status" value="1"/>
</dbReference>
<dbReference type="PANTHER" id="PTHR30204">
    <property type="entry name" value="REDOX-CYCLING DRUG-SENSING TRANSCRIPTIONAL ACTIVATOR SOXR"/>
    <property type="match status" value="1"/>
</dbReference>
<dbReference type="GO" id="GO:0003677">
    <property type="term" value="F:DNA binding"/>
    <property type="evidence" value="ECO:0007669"/>
    <property type="project" value="UniProtKB-KW"/>
</dbReference>
<dbReference type="InterPro" id="IPR009061">
    <property type="entry name" value="DNA-bd_dom_put_sf"/>
</dbReference>
<feature type="domain" description="HTH merR-type" evidence="3">
    <location>
        <begin position="27"/>
        <end position="95"/>
    </location>
</feature>
<protein>
    <submittedName>
        <fullName evidence="4">DNA-binding transcriptional MerR regulator</fullName>
    </submittedName>
</protein>
<keyword evidence="5" id="KW-1185">Reference proteome</keyword>
<dbReference type="AlphaFoldDB" id="A0A7W6EW36"/>
<feature type="region of interest" description="Disordered" evidence="2">
    <location>
        <begin position="92"/>
        <end position="137"/>
    </location>
</feature>
<proteinExistence type="predicted"/>
<dbReference type="CDD" id="cd04765">
    <property type="entry name" value="HTH_MlrA-like_sg2"/>
    <property type="match status" value="1"/>
</dbReference>
<accession>A0A7W6EW36</accession>
<dbReference type="InterPro" id="IPR047057">
    <property type="entry name" value="MerR_fam"/>
</dbReference>
<dbReference type="SMART" id="SM00422">
    <property type="entry name" value="HTH_MERR"/>
    <property type="match status" value="1"/>
</dbReference>
<dbReference type="InterPro" id="IPR000551">
    <property type="entry name" value="MerR-type_HTH_dom"/>
</dbReference>